<dbReference type="GO" id="GO:0004322">
    <property type="term" value="F:ferroxidase activity"/>
    <property type="evidence" value="ECO:0007669"/>
    <property type="project" value="TreeGrafter"/>
</dbReference>
<protein>
    <submittedName>
        <fullName evidence="4">Frataxin</fullName>
    </submittedName>
</protein>
<dbReference type="OrthoDB" id="1897642at2759"/>
<keyword evidence="3" id="KW-0408">Iron</keyword>
<dbReference type="Gene3D" id="3.30.920.10">
    <property type="entry name" value="Frataxin/CyaY"/>
    <property type="match status" value="1"/>
</dbReference>
<evidence type="ECO:0000256" key="2">
    <source>
        <dbReference type="ARBA" id="ARBA00022496"/>
    </source>
</evidence>
<evidence type="ECO:0000313" key="5">
    <source>
        <dbReference type="Proteomes" id="UP000717585"/>
    </source>
</evidence>
<dbReference type="GO" id="GO:0034986">
    <property type="term" value="F:iron chaperone activity"/>
    <property type="evidence" value="ECO:0007669"/>
    <property type="project" value="TreeGrafter"/>
</dbReference>
<accession>A0A8J6BDM1</accession>
<dbReference type="GO" id="GO:0051537">
    <property type="term" value="F:2 iron, 2 sulfur cluster binding"/>
    <property type="evidence" value="ECO:0007669"/>
    <property type="project" value="TreeGrafter"/>
</dbReference>
<organism evidence="4 5">
    <name type="scientific">Carpediemonas membranifera</name>
    <dbReference type="NCBI Taxonomy" id="201153"/>
    <lineage>
        <taxon>Eukaryota</taxon>
        <taxon>Metamonada</taxon>
        <taxon>Carpediemonas-like organisms</taxon>
        <taxon>Carpediemonas</taxon>
    </lineage>
</organism>
<dbReference type="PANTHER" id="PTHR16821">
    <property type="entry name" value="FRATAXIN"/>
    <property type="match status" value="1"/>
</dbReference>
<comment type="caution">
    <text evidence="4">The sequence shown here is derived from an EMBL/GenBank/DDBJ whole genome shotgun (WGS) entry which is preliminary data.</text>
</comment>
<sequence length="190" mass="20316">MLSALSSITPHNGARLFSLAAPYPLAFCGVSARIPAFTRSFMSTNTIASANPAFSRSLSTILSTSHPAFARAISQTEPQPEAPFSSIAEAFMDGLTAFLEDHDPGFQQIDYDEGELAVIVPDDVAFTLNLQTHNRELLLSSPISGSTHYKLQTCGGVPVWVDPKSGRGLVDVLQADLSAALNTEYLITVD</sequence>
<dbReference type="InterPro" id="IPR002908">
    <property type="entry name" value="Frataxin/CyaY"/>
</dbReference>
<evidence type="ECO:0000256" key="3">
    <source>
        <dbReference type="ARBA" id="ARBA00023004"/>
    </source>
</evidence>
<dbReference type="PROSITE" id="PS50810">
    <property type="entry name" value="FRATAXIN_2"/>
    <property type="match status" value="1"/>
</dbReference>
<reference evidence="4" key="1">
    <citation type="submission" date="2021-05" db="EMBL/GenBank/DDBJ databases">
        <title>A free-living protist that lacks canonical eukaryotic 1 DNA replication and segregation systems.</title>
        <authorList>
            <person name="Salas-Leiva D.E."/>
            <person name="Tromer E.C."/>
            <person name="Curtis B.A."/>
            <person name="Jerlstrom-Hultqvist J."/>
            <person name="Kolisko M."/>
            <person name="Yi Z."/>
            <person name="Salas-Leiva J.S."/>
            <person name="Gallot-Lavallee L."/>
            <person name="Kops G.J.P.L."/>
            <person name="Archibald J.M."/>
            <person name="Simpson A.G.B."/>
            <person name="Roger A.J."/>
        </authorList>
    </citation>
    <scope>NUCLEOTIDE SEQUENCE</scope>
    <source>
        <strain evidence="4">BICM</strain>
    </source>
</reference>
<keyword evidence="2" id="KW-0410">Iron transport</keyword>
<dbReference type="GO" id="GO:0008198">
    <property type="term" value="F:ferrous iron binding"/>
    <property type="evidence" value="ECO:0007669"/>
    <property type="project" value="TreeGrafter"/>
</dbReference>
<dbReference type="SUPFAM" id="SSF55387">
    <property type="entry name" value="Frataxin/Nqo15-like"/>
    <property type="match status" value="1"/>
</dbReference>
<keyword evidence="2" id="KW-0406">Ion transport</keyword>
<dbReference type="SMART" id="SM01219">
    <property type="entry name" value="Frataxin_Cyay"/>
    <property type="match status" value="1"/>
</dbReference>
<dbReference type="GO" id="GO:0008199">
    <property type="term" value="F:ferric iron binding"/>
    <property type="evidence" value="ECO:0007669"/>
    <property type="project" value="InterPro"/>
</dbReference>
<dbReference type="GO" id="GO:0016226">
    <property type="term" value="P:iron-sulfur cluster assembly"/>
    <property type="evidence" value="ECO:0007669"/>
    <property type="project" value="InterPro"/>
</dbReference>
<dbReference type="InterPro" id="IPR036524">
    <property type="entry name" value="Frataxin/CyaY_sf"/>
</dbReference>
<dbReference type="GO" id="GO:0005739">
    <property type="term" value="C:mitochondrion"/>
    <property type="evidence" value="ECO:0007669"/>
    <property type="project" value="TreeGrafter"/>
</dbReference>
<dbReference type="PANTHER" id="PTHR16821:SF2">
    <property type="entry name" value="FRATAXIN, MITOCHONDRIAL"/>
    <property type="match status" value="1"/>
</dbReference>
<name>A0A8J6BDM1_9EUKA</name>
<gene>
    <name evidence="4" type="ORF">J8273_0521</name>
</gene>
<dbReference type="GO" id="GO:0006879">
    <property type="term" value="P:intracellular iron ion homeostasis"/>
    <property type="evidence" value="ECO:0007669"/>
    <property type="project" value="TreeGrafter"/>
</dbReference>
<comment type="similarity">
    <text evidence="1">Belongs to the frataxin family.</text>
</comment>
<dbReference type="Proteomes" id="UP000717585">
    <property type="component" value="Unassembled WGS sequence"/>
</dbReference>
<dbReference type="Pfam" id="PF01491">
    <property type="entry name" value="Frataxin_Cyay"/>
    <property type="match status" value="1"/>
</dbReference>
<evidence type="ECO:0000256" key="1">
    <source>
        <dbReference type="ARBA" id="ARBA00008183"/>
    </source>
</evidence>
<evidence type="ECO:0000313" key="4">
    <source>
        <dbReference type="EMBL" id="KAG9395292.1"/>
    </source>
</evidence>
<keyword evidence="2" id="KW-0813">Transport</keyword>
<keyword evidence="5" id="KW-1185">Reference proteome</keyword>
<proteinExistence type="inferred from homology"/>
<dbReference type="AlphaFoldDB" id="A0A8J6BDM1"/>
<dbReference type="GO" id="GO:0006826">
    <property type="term" value="P:iron ion transport"/>
    <property type="evidence" value="ECO:0007669"/>
    <property type="project" value="UniProtKB-KW"/>
</dbReference>
<dbReference type="EMBL" id="JAHDYR010000012">
    <property type="protein sequence ID" value="KAG9395292.1"/>
    <property type="molecule type" value="Genomic_DNA"/>
</dbReference>